<dbReference type="PANTHER" id="PTHR18968">
    <property type="entry name" value="THIAMINE PYROPHOSPHATE ENZYMES"/>
    <property type="match status" value="1"/>
</dbReference>
<dbReference type="GO" id="GO:0003984">
    <property type="term" value="F:acetolactate synthase activity"/>
    <property type="evidence" value="ECO:0007669"/>
    <property type="project" value="TreeGrafter"/>
</dbReference>
<dbReference type="GO" id="GO:0009097">
    <property type="term" value="P:isoleucine biosynthetic process"/>
    <property type="evidence" value="ECO:0007669"/>
    <property type="project" value="TreeGrafter"/>
</dbReference>
<dbReference type="Pfam" id="PF02776">
    <property type="entry name" value="TPP_enzyme_N"/>
    <property type="match status" value="1"/>
</dbReference>
<evidence type="ECO:0000259" key="5">
    <source>
        <dbReference type="Pfam" id="PF02775"/>
    </source>
</evidence>
<evidence type="ECO:0000256" key="1">
    <source>
        <dbReference type="ARBA" id="ARBA00007812"/>
    </source>
</evidence>
<dbReference type="SUPFAM" id="SSF52467">
    <property type="entry name" value="DHS-like NAD/FAD-binding domain"/>
    <property type="match status" value="1"/>
</dbReference>
<dbReference type="CDD" id="cd07035">
    <property type="entry name" value="TPP_PYR_POX_like"/>
    <property type="match status" value="1"/>
</dbReference>
<evidence type="ECO:0000313" key="8">
    <source>
        <dbReference type="Proteomes" id="UP000273143"/>
    </source>
</evidence>
<dbReference type="CDD" id="cd02010">
    <property type="entry name" value="TPP_ALS"/>
    <property type="match status" value="1"/>
</dbReference>
<dbReference type="FunFam" id="3.40.50.970:FF:000007">
    <property type="entry name" value="Acetolactate synthase"/>
    <property type="match status" value="1"/>
</dbReference>
<dbReference type="PROSITE" id="PS00187">
    <property type="entry name" value="TPP_ENZYMES"/>
    <property type="match status" value="1"/>
</dbReference>
<dbReference type="Proteomes" id="UP000273143">
    <property type="component" value="Chromosome"/>
</dbReference>
<accession>A0A3S9XDP5</accession>
<gene>
    <name evidence="7" type="ORF">DM558_06855</name>
</gene>
<dbReference type="GO" id="GO:0000287">
    <property type="term" value="F:magnesium ion binding"/>
    <property type="evidence" value="ECO:0007669"/>
    <property type="project" value="InterPro"/>
</dbReference>
<evidence type="ECO:0000259" key="4">
    <source>
        <dbReference type="Pfam" id="PF00205"/>
    </source>
</evidence>
<feature type="domain" description="Thiamine pyrophosphate enzyme TPP-binding" evidence="5">
    <location>
        <begin position="380"/>
        <end position="526"/>
    </location>
</feature>
<dbReference type="EMBL" id="CP029822">
    <property type="protein sequence ID" value="AZS50511.1"/>
    <property type="molecule type" value="Genomic_DNA"/>
</dbReference>
<dbReference type="KEGG" id="emo:DM558_06855"/>
<organism evidence="7 8">
    <name type="scientific">Entomomonas moraniae</name>
    <dbReference type="NCBI Taxonomy" id="2213226"/>
    <lineage>
        <taxon>Bacteria</taxon>
        <taxon>Pseudomonadati</taxon>
        <taxon>Pseudomonadota</taxon>
        <taxon>Gammaproteobacteria</taxon>
        <taxon>Pseudomonadales</taxon>
        <taxon>Pseudomonadaceae</taxon>
        <taxon>Entomomonas</taxon>
    </lineage>
</organism>
<dbReference type="Pfam" id="PF00205">
    <property type="entry name" value="TPP_enzyme_M"/>
    <property type="match status" value="1"/>
</dbReference>
<name>A0A3S9XDP5_9GAMM</name>
<dbReference type="InterPro" id="IPR029035">
    <property type="entry name" value="DHS-like_NAD/FAD-binding_dom"/>
</dbReference>
<dbReference type="InterPro" id="IPR045229">
    <property type="entry name" value="TPP_enz"/>
</dbReference>
<dbReference type="Pfam" id="PF02775">
    <property type="entry name" value="TPP_enzyme_C"/>
    <property type="match status" value="1"/>
</dbReference>
<dbReference type="GO" id="GO:0050660">
    <property type="term" value="F:flavin adenine dinucleotide binding"/>
    <property type="evidence" value="ECO:0007669"/>
    <property type="project" value="TreeGrafter"/>
</dbReference>
<feature type="domain" description="Thiamine pyrophosphate enzyme N-terminal TPP-binding" evidence="6">
    <location>
        <begin position="3"/>
        <end position="118"/>
    </location>
</feature>
<dbReference type="InterPro" id="IPR012001">
    <property type="entry name" value="Thiamin_PyroP_enz_TPP-bd_dom"/>
</dbReference>
<dbReference type="AlphaFoldDB" id="A0A3S9XDP5"/>
<dbReference type="RefSeq" id="WP_127162925.1">
    <property type="nucleotide sequence ID" value="NZ_CP029822.1"/>
</dbReference>
<reference evidence="8" key="1">
    <citation type="submission" date="2018-06" db="EMBL/GenBank/DDBJ databases">
        <title>Complete genome of Pseudomonas insecticola strain QZS01.</title>
        <authorList>
            <person name="Wang J."/>
            <person name="Su Q."/>
        </authorList>
    </citation>
    <scope>NUCLEOTIDE SEQUENCE [LARGE SCALE GENOMIC DNA]</scope>
    <source>
        <strain evidence="8">QZS01</strain>
    </source>
</reference>
<proteinExistence type="inferred from homology"/>
<dbReference type="GO" id="GO:0005948">
    <property type="term" value="C:acetolactate synthase complex"/>
    <property type="evidence" value="ECO:0007669"/>
    <property type="project" value="TreeGrafter"/>
</dbReference>
<comment type="similarity">
    <text evidence="1 3">Belongs to the TPP enzyme family.</text>
</comment>
<dbReference type="Gene3D" id="3.40.50.1220">
    <property type="entry name" value="TPP-binding domain"/>
    <property type="match status" value="1"/>
</dbReference>
<dbReference type="SUPFAM" id="SSF52518">
    <property type="entry name" value="Thiamin diphosphate-binding fold (THDP-binding)"/>
    <property type="match status" value="2"/>
</dbReference>
<protein>
    <submittedName>
        <fullName evidence="7">Acetolactate synthase large subunit</fullName>
    </submittedName>
</protein>
<dbReference type="InterPro" id="IPR011766">
    <property type="entry name" value="TPP_enzyme_TPP-bd"/>
</dbReference>
<keyword evidence="2 3" id="KW-0786">Thiamine pyrophosphate</keyword>
<evidence type="ECO:0000313" key="7">
    <source>
        <dbReference type="EMBL" id="AZS50511.1"/>
    </source>
</evidence>
<evidence type="ECO:0000256" key="3">
    <source>
        <dbReference type="RuleBase" id="RU362132"/>
    </source>
</evidence>
<dbReference type="NCBIfam" id="NF006187">
    <property type="entry name" value="PRK08322.1"/>
    <property type="match status" value="1"/>
</dbReference>
<dbReference type="InterPro" id="IPR012000">
    <property type="entry name" value="Thiamin_PyroP_enz_cen_dom"/>
</dbReference>
<evidence type="ECO:0000259" key="6">
    <source>
        <dbReference type="Pfam" id="PF02776"/>
    </source>
</evidence>
<keyword evidence="8" id="KW-1185">Reference proteome</keyword>
<sequence>MTKASDLVVQCLESEGVKYIFGIPGEENLDLLDSLSRSKQIELILTRHEQSAGFMAATYGRLTGKVGVCLSTLGPGATNLVTAGAYAYLGGMPLLMITGQKPIRHSKQGRFQILDVVGMMSPLTKFTHQLASADNIPSRIREAVRLAEEEKPGAVHLELPEDVAEDETDNTPIPASLTRRPLAEGKAIRAAVSKMEAAKSPVLVIGAGANRKMTARVLYQLIEKTGIPFVTTQMGKGVVDESHPRFLGNAALSSGDFVHKALESADLIINVGHDVIEKPPFFMVRGGTEVIHINFRSAEVDPVYFPQIEVVGDIANAIWQIKQEIIVQPTWDFSRLLTIREANEAYLRIGADDDRFPMYPQRLVADLRNIMPADGIVTLDNGVYKIWFARNYKAHMPNTVLLDNALATMGAGLPSAMAARLVHPDIPIVAVCGDGGFMMNSQELETAVRLGLHLVVIILRDDAYGMIRWKQSNMHFDDFGLTYGNPDFVKYAESYGASGHRVNSAAEFASLVQKCLNEPGVHVIDCPVDYSENDHILNHKIKELSAKI</sequence>
<dbReference type="GO" id="GO:0030976">
    <property type="term" value="F:thiamine pyrophosphate binding"/>
    <property type="evidence" value="ECO:0007669"/>
    <property type="project" value="InterPro"/>
</dbReference>
<dbReference type="InterPro" id="IPR000399">
    <property type="entry name" value="TPP-bd_CS"/>
</dbReference>
<dbReference type="PANTHER" id="PTHR18968:SF129">
    <property type="entry name" value="ACETOLACTATE SYNTHASE"/>
    <property type="match status" value="1"/>
</dbReference>
<feature type="domain" description="Thiamine pyrophosphate enzyme central" evidence="4">
    <location>
        <begin position="188"/>
        <end position="320"/>
    </location>
</feature>
<dbReference type="Gene3D" id="3.40.50.970">
    <property type="match status" value="2"/>
</dbReference>
<dbReference type="GO" id="GO:0009099">
    <property type="term" value="P:L-valine biosynthetic process"/>
    <property type="evidence" value="ECO:0007669"/>
    <property type="project" value="TreeGrafter"/>
</dbReference>
<dbReference type="InterPro" id="IPR029061">
    <property type="entry name" value="THDP-binding"/>
</dbReference>
<evidence type="ECO:0000256" key="2">
    <source>
        <dbReference type="ARBA" id="ARBA00023052"/>
    </source>
</evidence>